<comment type="similarity">
    <text evidence="7">Belongs to the TRAP transporter small permease family.</text>
</comment>
<gene>
    <name evidence="9" type="ORF">HSBAA_61820</name>
</gene>
<evidence type="ECO:0000256" key="1">
    <source>
        <dbReference type="ARBA" id="ARBA00004651"/>
    </source>
</evidence>
<comment type="subcellular location">
    <subcellularLocation>
        <location evidence="7">Cell inner membrane</location>
        <topology evidence="7">Multi-pass membrane protein</topology>
    </subcellularLocation>
    <subcellularLocation>
        <location evidence="1">Cell membrane</location>
        <topology evidence="1">Multi-pass membrane protein</topology>
    </subcellularLocation>
</comment>
<evidence type="ECO:0000256" key="4">
    <source>
        <dbReference type="ARBA" id="ARBA00022692"/>
    </source>
</evidence>
<accession>A0A455UF17</accession>
<keyword evidence="2 7" id="KW-0813">Transport</keyword>
<evidence type="ECO:0000256" key="3">
    <source>
        <dbReference type="ARBA" id="ARBA00022475"/>
    </source>
</evidence>
<dbReference type="InterPro" id="IPR055348">
    <property type="entry name" value="DctQ"/>
</dbReference>
<dbReference type="Proteomes" id="UP000320231">
    <property type="component" value="Chromosome"/>
</dbReference>
<feature type="transmembrane region" description="Helical" evidence="7">
    <location>
        <begin position="44"/>
        <end position="61"/>
    </location>
</feature>
<feature type="domain" description="Tripartite ATP-independent periplasmic transporters DctQ component" evidence="8">
    <location>
        <begin position="3"/>
        <end position="64"/>
    </location>
</feature>
<comment type="caution">
    <text evidence="7">Lacks conserved residue(s) required for the propagation of feature annotation.</text>
</comment>
<evidence type="ECO:0000256" key="5">
    <source>
        <dbReference type="ARBA" id="ARBA00022989"/>
    </source>
</evidence>
<reference evidence="9 10" key="1">
    <citation type="journal article" date="2019" name="Microbiol. Resour. Announc.">
        <title>Complete Genome Sequence of Halomonas sulfidaeris Strain Esulfide1 Isolated from a Metal Sulfide Rock at a Depth of 2,200 Meters, Obtained Using Nanopore Sequencing.</title>
        <authorList>
            <person name="Saito M."/>
            <person name="Nishigata A."/>
            <person name="Galipon J."/>
            <person name="Arakawa K."/>
        </authorList>
    </citation>
    <scope>NUCLEOTIDE SEQUENCE [LARGE SCALE GENOMIC DNA]</scope>
    <source>
        <strain evidence="9 10">ATCC BAA-803</strain>
    </source>
</reference>
<dbReference type="KEGG" id="hsr:HSBAA_61820"/>
<keyword evidence="6 7" id="KW-0472">Membrane</keyword>
<keyword evidence="5 7" id="KW-1133">Transmembrane helix</keyword>
<dbReference type="EMBL" id="AP019514">
    <property type="protein sequence ID" value="BBI64876.1"/>
    <property type="molecule type" value="Genomic_DNA"/>
</dbReference>
<keyword evidence="3" id="KW-1003">Cell membrane</keyword>
<dbReference type="GO" id="GO:0005886">
    <property type="term" value="C:plasma membrane"/>
    <property type="evidence" value="ECO:0007669"/>
    <property type="project" value="UniProtKB-SubCell"/>
</dbReference>
<dbReference type="Pfam" id="PF04290">
    <property type="entry name" value="DctQ"/>
    <property type="match status" value="1"/>
</dbReference>
<dbReference type="GO" id="GO:0022857">
    <property type="term" value="F:transmembrane transporter activity"/>
    <property type="evidence" value="ECO:0007669"/>
    <property type="project" value="UniProtKB-UniRule"/>
</dbReference>
<comment type="subunit">
    <text evidence="7">The complex comprises the extracytoplasmic solute receptor protein and the two transmembrane proteins.</text>
</comment>
<name>A0A455UF17_9GAMM</name>
<organism evidence="9 10">
    <name type="scientific">Vreelandella sulfidaeris</name>
    <dbReference type="NCBI Taxonomy" id="115553"/>
    <lineage>
        <taxon>Bacteria</taxon>
        <taxon>Pseudomonadati</taxon>
        <taxon>Pseudomonadota</taxon>
        <taxon>Gammaproteobacteria</taxon>
        <taxon>Oceanospirillales</taxon>
        <taxon>Halomonadaceae</taxon>
        <taxon>Vreelandella</taxon>
    </lineage>
</organism>
<sequence>MRELSGYLVIATTLFGASLAIRNNALFQVGFIYETLPPRVRQALGLVYVVLAMGICGVLAWHSCSS</sequence>
<evidence type="ECO:0000313" key="9">
    <source>
        <dbReference type="EMBL" id="BBI64876.1"/>
    </source>
</evidence>
<evidence type="ECO:0000256" key="6">
    <source>
        <dbReference type="ARBA" id="ARBA00023136"/>
    </source>
</evidence>
<evidence type="ECO:0000259" key="8">
    <source>
        <dbReference type="Pfam" id="PF04290"/>
    </source>
</evidence>
<evidence type="ECO:0000256" key="7">
    <source>
        <dbReference type="RuleBase" id="RU369079"/>
    </source>
</evidence>
<protein>
    <recommendedName>
        <fullName evidence="7">TRAP transporter small permease protein</fullName>
    </recommendedName>
</protein>
<evidence type="ECO:0000256" key="2">
    <source>
        <dbReference type="ARBA" id="ARBA00022448"/>
    </source>
</evidence>
<comment type="function">
    <text evidence="7">Part of the tripartite ATP-independent periplasmic (TRAP) transport system.</text>
</comment>
<keyword evidence="7" id="KW-0997">Cell inner membrane</keyword>
<proteinExistence type="inferred from homology"/>
<dbReference type="AlphaFoldDB" id="A0A455UF17"/>
<keyword evidence="4 7" id="KW-0812">Transmembrane</keyword>
<evidence type="ECO:0000313" key="10">
    <source>
        <dbReference type="Proteomes" id="UP000320231"/>
    </source>
</evidence>